<dbReference type="Proteomes" id="UP000179769">
    <property type="component" value="Unassembled WGS sequence"/>
</dbReference>
<dbReference type="Pfam" id="PF08811">
    <property type="entry name" value="DUF1800"/>
    <property type="match status" value="1"/>
</dbReference>
<dbReference type="EMBL" id="MAXA01000047">
    <property type="protein sequence ID" value="OHV42256.1"/>
    <property type="molecule type" value="Genomic_DNA"/>
</dbReference>
<accession>A0A1S1R8J0</accession>
<dbReference type="RefSeq" id="WP_071060275.1">
    <property type="nucleotide sequence ID" value="NZ_MAXA01000047.1"/>
</dbReference>
<evidence type="ECO:0000256" key="1">
    <source>
        <dbReference type="SAM" id="MobiDB-lite"/>
    </source>
</evidence>
<dbReference type="InterPro" id="IPR014917">
    <property type="entry name" value="DUF1800"/>
</dbReference>
<protein>
    <recommendedName>
        <fullName evidence="4">DUF1800 domain-containing protein</fullName>
    </recommendedName>
</protein>
<organism evidence="2 3">
    <name type="scientific">Parafrankia soli</name>
    <dbReference type="NCBI Taxonomy" id="2599596"/>
    <lineage>
        <taxon>Bacteria</taxon>
        <taxon>Bacillati</taxon>
        <taxon>Actinomycetota</taxon>
        <taxon>Actinomycetes</taxon>
        <taxon>Frankiales</taxon>
        <taxon>Frankiaceae</taxon>
        <taxon>Parafrankia</taxon>
    </lineage>
</organism>
<comment type="caution">
    <text evidence="2">The sequence shown here is derived from an EMBL/GenBank/DDBJ whole genome shotgun (WGS) entry which is preliminary data.</text>
</comment>
<proteinExistence type="predicted"/>
<reference evidence="3" key="1">
    <citation type="submission" date="2016-07" db="EMBL/GenBank/DDBJ databases">
        <title>Frankia sp. NRRL B-16219 Genome sequencing.</title>
        <authorList>
            <person name="Ghodhbane-Gtari F."/>
            <person name="Swanson E."/>
            <person name="Gueddou A."/>
            <person name="Louati M."/>
            <person name="Nouioui I."/>
            <person name="Hezbri K."/>
            <person name="Abebe-Akele F."/>
            <person name="Simpson S."/>
            <person name="Morris K."/>
            <person name="Thomas K."/>
            <person name="Gtari M."/>
            <person name="Tisa L.S."/>
        </authorList>
    </citation>
    <scope>NUCLEOTIDE SEQUENCE [LARGE SCALE GENOMIC DNA]</scope>
    <source>
        <strain evidence="3">NRRL B-16219</strain>
    </source>
</reference>
<evidence type="ECO:0008006" key="4">
    <source>
        <dbReference type="Google" id="ProtNLM"/>
    </source>
</evidence>
<keyword evidence="3" id="KW-1185">Reference proteome</keyword>
<gene>
    <name evidence="2" type="ORF">BBK14_10865</name>
</gene>
<feature type="region of interest" description="Disordered" evidence="1">
    <location>
        <begin position="46"/>
        <end position="81"/>
    </location>
</feature>
<dbReference type="AlphaFoldDB" id="A0A1S1R8J0"/>
<evidence type="ECO:0000313" key="3">
    <source>
        <dbReference type="Proteomes" id="UP000179769"/>
    </source>
</evidence>
<sequence length="448" mass="47329">MAAAVTTDSPTGVRAELALLYRRAGFGARPDELDAAERAGYEAAARGLLDAHDRPDPGAVPPPDLDAEADRRPPPASDRTARAAYARGLRERTEALIGWWLGRMVSTADPVTEKLTLFWHGHFATSIQKVRSPALMLAQNEIFRRSGRGPFDALTLAVARDPAMLIWLDAGRNVREHPNENFARELMELFTLGIGNYEERDVRETARAFTGWRAGRTGRFTVAAAQHDSGTKTILGHTGDLGGEDVVSLLAHDPASPRWVCSRLWSRYAAPVAPADQALTPLLTAYGPGLDTSAALRAMLLAPGFQATAGRLVAPPIDYVVGVLRALRITVPAPGAGGAAAPARLATVLRGLGQVPFAPPSVGGWPAGGAWLTTAASLVRTRFAAAVVDAADISAVADVPAAERVDAVARLLSVPAWSARTRSALSAAAADPPRLVTLALLAPEYLVT</sequence>
<name>A0A1S1R8J0_9ACTN</name>
<evidence type="ECO:0000313" key="2">
    <source>
        <dbReference type="EMBL" id="OHV42256.1"/>
    </source>
</evidence>